<dbReference type="Proteomes" id="UP000885648">
    <property type="component" value="Unassembled WGS sequence"/>
</dbReference>
<organism evidence="7">
    <name type="scientific">Methanofollis liminatans</name>
    <dbReference type="NCBI Taxonomy" id="2201"/>
    <lineage>
        <taxon>Archaea</taxon>
        <taxon>Methanobacteriati</taxon>
        <taxon>Methanobacteriota</taxon>
        <taxon>Stenosarchaea group</taxon>
        <taxon>Methanomicrobia</taxon>
        <taxon>Methanomicrobiales</taxon>
        <taxon>Methanomicrobiaceae</taxon>
        <taxon>Methanofollis</taxon>
    </lineage>
</organism>
<name>A0A831M226_9EURY</name>
<gene>
    <name evidence="7" type="ORF">ENN52_04860</name>
</gene>
<feature type="transmembrane region" description="Helical" evidence="6">
    <location>
        <begin position="267"/>
        <end position="286"/>
    </location>
</feature>
<evidence type="ECO:0000256" key="4">
    <source>
        <dbReference type="ARBA" id="ARBA00022989"/>
    </source>
</evidence>
<dbReference type="Pfam" id="PF02361">
    <property type="entry name" value="CbiQ"/>
    <property type="match status" value="1"/>
</dbReference>
<reference evidence="7" key="1">
    <citation type="journal article" date="2020" name="mSystems">
        <title>Genome- and Community-Level Interaction Insights into Carbon Utilization and Element Cycling Functions of Hydrothermarchaeota in Hydrothermal Sediment.</title>
        <authorList>
            <person name="Zhou Z."/>
            <person name="Liu Y."/>
            <person name="Xu W."/>
            <person name="Pan J."/>
            <person name="Luo Z.H."/>
            <person name="Li M."/>
        </authorList>
    </citation>
    <scope>NUCLEOTIDE SEQUENCE</scope>
    <source>
        <strain evidence="7">SpSt-1183</strain>
    </source>
</reference>
<dbReference type="PANTHER" id="PTHR34857">
    <property type="entry name" value="SLL0384 PROTEIN"/>
    <property type="match status" value="1"/>
</dbReference>
<comment type="caution">
    <text evidence="7">The sequence shown here is derived from an EMBL/GenBank/DDBJ whole genome shotgun (WGS) entry which is preliminary data.</text>
</comment>
<comment type="subcellular location">
    <subcellularLocation>
        <location evidence="1">Membrane</location>
        <topology evidence="1">Multi-pass membrane protein</topology>
    </subcellularLocation>
</comment>
<dbReference type="AlphaFoldDB" id="A0A831M226"/>
<evidence type="ECO:0000256" key="3">
    <source>
        <dbReference type="ARBA" id="ARBA00022692"/>
    </source>
</evidence>
<accession>A0A831M226</accession>
<dbReference type="InterPro" id="IPR051611">
    <property type="entry name" value="ECF_transporter_component"/>
</dbReference>
<protein>
    <submittedName>
        <fullName evidence="7">Energy-coupling factor transporter transmembrane protein EcfT</fullName>
    </submittedName>
</protein>
<evidence type="ECO:0000256" key="2">
    <source>
        <dbReference type="ARBA" id="ARBA00022475"/>
    </source>
</evidence>
<dbReference type="PANTHER" id="PTHR34857:SF2">
    <property type="entry name" value="SLL0384 PROTEIN"/>
    <property type="match status" value="1"/>
</dbReference>
<feature type="transmembrane region" description="Helical" evidence="6">
    <location>
        <begin position="152"/>
        <end position="171"/>
    </location>
</feature>
<keyword evidence="4 6" id="KW-1133">Transmembrane helix</keyword>
<dbReference type="GO" id="GO:0005886">
    <property type="term" value="C:plasma membrane"/>
    <property type="evidence" value="ECO:0007669"/>
    <property type="project" value="UniProtKB-ARBA"/>
</dbReference>
<proteinExistence type="predicted"/>
<feature type="transmembrane region" description="Helical" evidence="6">
    <location>
        <begin position="125"/>
        <end position="145"/>
    </location>
</feature>
<feature type="transmembrane region" description="Helical" evidence="6">
    <location>
        <begin position="177"/>
        <end position="197"/>
    </location>
</feature>
<evidence type="ECO:0000256" key="6">
    <source>
        <dbReference type="SAM" id="Phobius"/>
    </source>
</evidence>
<dbReference type="InterPro" id="IPR003339">
    <property type="entry name" value="ABC/ECF_trnsptr_transmembrane"/>
</dbReference>
<keyword evidence="5 6" id="KW-0472">Membrane</keyword>
<sequence>MRSRPRCTASAWEGAHSPLSWGDIIFEYAARDTCVHPLDPRTKILWLTAVTALAIVLHEPLLLFSLFLLSLLPFALCRPQRATWLRIVAFYLFIFVGTTLSQGFFSTHTGGAEPLFWLIAPDTPVIGAFTGGVAFTLGGAAYGFVQAFRIISILNASLTLVLTTPLNRVILGLSKLGLPPLLAFMITTAVRFVPTVFDEWKMILTAQRARGIPITGRRLIEYSLSPLILSSIRRCNQLALAAESRAFGAGVGRSAYVEIACGPADRYCMGAVAVVTGLLIAAGYWGV</sequence>
<dbReference type="EMBL" id="DSBY01000201">
    <property type="protein sequence ID" value="HDS63443.1"/>
    <property type="molecule type" value="Genomic_DNA"/>
</dbReference>
<evidence type="ECO:0000313" key="7">
    <source>
        <dbReference type="EMBL" id="HDS63443.1"/>
    </source>
</evidence>
<keyword evidence="3 6" id="KW-0812">Transmembrane</keyword>
<keyword evidence="2" id="KW-1003">Cell membrane</keyword>
<evidence type="ECO:0000256" key="5">
    <source>
        <dbReference type="ARBA" id="ARBA00023136"/>
    </source>
</evidence>
<feature type="transmembrane region" description="Helical" evidence="6">
    <location>
        <begin position="44"/>
        <end position="72"/>
    </location>
</feature>
<dbReference type="CDD" id="cd16914">
    <property type="entry name" value="EcfT"/>
    <property type="match status" value="1"/>
</dbReference>
<evidence type="ECO:0000256" key="1">
    <source>
        <dbReference type="ARBA" id="ARBA00004141"/>
    </source>
</evidence>
<feature type="transmembrane region" description="Helical" evidence="6">
    <location>
        <begin position="84"/>
        <end position="105"/>
    </location>
</feature>